<dbReference type="CDD" id="cd09917">
    <property type="entry name" value="F-box_SF"/>
    <property type="match status" value="1"/>
</dbReference>
<feature type="compositionally biased region" description="Basic residues" evidence="1">
    <location>
        <begin position="1"/>
        <end position="11"/>
    </location>
</feature>
<feature type="region of interest" description="Disordered" evidence="1">
    <location>
        <begin position="1"/>
        <end position="29"/>
    </location>
</feature>
<evidence type="ECO:0000256" key="1">
    <source>
        <dbReference type="SAM" id="MobiDB-lite"/>
    </source>
</evidence>
<sequence length="632" mass="70790">MPKPFGRWRRRRVEEAQPLPRVGKKHEGWENDADVSPKLITLPNTISSEPAPIQTSRNGTSFEQLPVELLLRIFFTLDVVDILSLSQVCRTIRNIATSRTIWNEYACNLLRRGRRITLRGHTSLIDFSLDELRRSVVQRASAERAWLQDGCKHKSSKPYKIGFWKLDHEASILQGVNPRYLLCPIGDEALLGWDLRTDAQAGLHYYHAWGTLAASMADHATDSIYCLKVRAVDDVDDELVNTEIAVLKVTFPSSDVEEMQQLVFSEVCTLTLTMTFVSKDCQILSVPHRMFCIAFARIETWTTILQVVLDWSTGLSTYIDMGITYIFGRSVISAQLSADNENLIVHSGDEGGAQWVRWYSMADIRASAVPHGSGATWDPVFVTPTPKHLSKLSWSSEPNVPTIADVAEVKTVYVAGTRWPAMDGIAPITSTTILYDSVTGPVGGPKGLWTISQYYDRTDIPPTPSPASGSPDVDDGCWCACARNLLTLKDVAVSWDSSRPSSLFPIASISFSHVAWIAMEEELALPHVDFRLRKLGFIRFRRRYKRSLKIVTLPDPCAALQDATGRTSCEKRDRLTSGLLYKEVKTIEGIPKDVLNKANRIELDAMAGTITIGTRERKKKAWSTTLHVFRYS</sequence>
<dbReference type="Pfam" id="PF12937">
    <property type="entry name" value="F-box-like"/>
    <property type="match status" value="1"/>
</dbReference>
<organism evidence="3 4">
    <name type="scientific">Schizopora paradoxa</name>
    <dbReference type="NCBI Taxonomy" id="27342"/>
    <lineage>
        <taxon>Eukaryota</taxon>
        <taxon>Fungi</taxon>
        <taxon>Dikarya</taxon>
        <taxon>Basidiomycota</taxon>
        <taxon>Agaricomycotina</taxon>
        <taxon>Agaricomycetes</taxon>
        <taxon>Hymenochaetales</taxon>
        <taxon>Schizoporaceae</taxon>
        <taxon>Schizopora</taxon>
    </lineage>
</organism>
<feature type="domain" description="F-box" evidence="2">
    <location>
        <begin position="59"/>
        <end position="105"/>
    </location>
</feature>
<evidence type="ECO:0000313" key="3">
    <source>
        <dbReference type="EMBL" id="KLO19488.1"/>
    </source>
</evidence>
<dbReference type="SUPFAM" id="SSF81383">
    <property type="entry name" value="F-box domain"/>
    <property type="match status" value="1"/>
</dbReference>
<dbReference type="Proteomes" id="UP000053477">
    <property type="component" value="Unassembled WGS sequence"/>
</dbReference>
<evidence type="ECO:0000259" key="2">
    <source>
        <dbReference type="PROSITE" id="PS50181"/>
    </source>
</evidence>
<dbReference type="EMBL" id="KQ085886">
    <property type="protein sequence ID" value="KLO19488.1"/>
    <property type="molecule type" value="Genomic_DNA"/>
</dbReference>
<keyword evidence="4" id="KW-1185">Reference proteome</keyword>
<dbReference type="InParanoid" id="A0A0H2SCM8"/>
<dbReference type="InterPro" id="IPR001810">
    <property type="entry name" value="F-box_dom"/>
</dbReference>
<gene>
    <name evidence="3" type="ORF">SCHPADRAFT_898775</name>
</gene>
<name>A0A0H2SCM8_9AGAM</name>
<dbReference type="SMART" id="SM00256">
    <property type="entry name" value="FBOX"/>
    <property type="match status" value="1"/>
</dbReference>
<dbReference type="Gene3D" id="1.20.1280.50">
    <property type="match status" value="1"/>
</dbReference>
<accession>A0A0H2SCM8</accession>
<evidence type="ECO:0000313" key="4">
    <source>
        <dbReference type="Proteomes" id="UP000053477"/>
    </source>
</evidence>
<dbReference type="InterPro" id="IPR036047">
    <property type="entry name" value="F-box-like_dom_sf"/>
</dbReference>
<proteinExistence type="predicted"/>
<reference evidence="3 4" key="1">
    <citation type="submission" date="2015-04" db="EMBL/GenBank/DDBJ databases">
        <title>Complete genome sequence of Schizopora paradoxa KUC8140, a cosmopolitan wood degrader in East Asia.</title>
        <authorList>
            <consortium name="DOE Joint Genome Institute"/>
            <person name="Min B."/>
            <person name="Park H."/>
            <person name="Jang Y."/>
            <person name="Kim J.-J."/>
            <person name="Kim K.H."/>
            <person name="Pangilinan J."/>
            <person name="Lipzen A."/>
            <person name="Riley R."/>
            <person name="Grigoriev I.V."/>
            <person name="Spatafora J.W."/>
            <person name="Choi I.-G."/>
        </authorList>
    </citation>
    <scope>NUCLEOTIDE SEQUENCE [LARGE SCALE GENOMIC DNA]</scope>
    <source>
        <strain evidence="3 4">KUC8140</strain>
    </source>
</reference>
<dbReference type="PROSITE" id="PS50181">
    <property type="entry name" value="FBOX"/>
    <property type="match status" value="1"/>
</dbReference>
<dbReference type="AlphaFoldDB" id="A0A0H2SCM8"/>
<dbReference type="OrthoDB" id="2095648at2759"/>
<protein>
    <recommendedName>
        <fullName evidence="2">F-box domain-containing protein</fullName>
    </recommendedName>
</protein>